<evidence type="ECO:0000313" key="1">
    <source>
        <dbReference type="EMBL" id="KAI8429339.1"/>
    </source>
</evidence>
<protein>
    <submittedName>
        <fullName evidence="1">Uncharacterized protein</fullName>
    </submittedName>
</protein>
<comment type="caution">
    <text evidence="1">The sequence shown here is derived from an EMBL/GenBank/DDBJ whole genome shotgun (WGS) entry which is preliminary data.</text>
</comment>
<organism evidence="1 2">
    <name type="scientific">Choristoneura fumiferana</name>
    <name type="common">Spruce budworm moth</name>
    <name type="synonym">Archips fumiferana</name>
    <dbReference type="NCBI Taxonomy" id="7141"/>
    <lineage>
        <taxon>Eukaryota</taxon>
        <taxon>Metazoa</taxon>
        <taxon>Ecdysozoa</taxon>
        <taxon>Arthropoda</taxon>
        <taxon>Hexapoda</taxon>
        <taxon>Insecta</taxon>
        <taxon>Pterygota</taxon>
        <taxon>Neoptera</taxon>
        <taxon>Endopterygota</taxon>
        <taxon>Lepidoptera</taxon>
        <taxon>Glossata</taxon>
        <taxon>Ditrysia</taxon>
        <taxon>Tortricoidea</taxon>
        <taxon>Tortricidae</taxon>
        <taxon>Tortricinae</taxon>
        <taxon>Choristoneura</taxon>
    </lineage>
</organism>
<accession>A0ACC0JZ23</accession>
<gene>
    <name evidence="1" type="ORF">MSG28_000002</name>
</gene>
<name>A0ACC0JZ23_CHOFU</name>
<sequence>MNAGNGSLECSSDAVSESDKLFRFVVHGVLLNVVGCGGLLGNALCVATVSVYLTLVVTAERWVAVCRPLRARALCTPRRARAAVAAVAAFSLAYNAPKFLEVKVTRYAVDGDEIYCVEASPFRTELYVVVYVHWLYLLVMYAVPFTLLAVLNAAIVRQGECCCRLPPAACRLLPAAGCPHSDLTTPCQFTNEREFDETATTLYPSPLPLHNPRFAERARLSRSQRRELSLATMLLVVVLVFFLCNLLPLVFLGSELERLDALVKTSNLLVTINSSANFLIYVLFGDKFKRVFLATFCRPVLARLPCGRRQEDPDDTRDDSCSAPERLSLRVSLARDATLRCSAPRDGTLRCSAPRRPRPRRADPGPGPPSANNYVELGWFSATDADVVGASASPYGGAQNSSTEHYSLEVRSIRLRTRFVRVGGGASWALAVGEQFFDAAGLHAALGDDLAFGARRAAPCCGVPRRSRGRAQRLCPAPSAVHLRGASPPPAACRQPPAPPTTEPSLRP</sequence>
<keyword evidence="2" id="KW-1185">Reference proteome</keyword>
<dbReference type="Proteomes" id="UP001064048">
    <property type="component" value="Chromosome Z"/>
</dbReference>
<reference evidence="1 2" key="1">
    <citation type="journal article" date="2022" name="Genome Biol. Evol.">
        <title>The Spruce Budworm Genome: Reconstructing the Evolutionary History of Antifreeze Proteins.</title>
        <authorList>
            <person name="Beliveau C."/>
            <person name="Gagne P."/>
            <person name="Picq S."/>
            <person name="Vernygora O."/>
            <person name="Keeling C.I."/>
            <person name="Pinkney K."/>
            <person name="Doucet D."/>
            <person name="Wen F."/>
            <person name="Johnston J.S."/>
            <person name="Maaroufi H."/>
            <person name="Boyle B."/>
            <person name="Laroche J."/>
            <person name="Dewar K."/>
            <person name="Juretic N."/>
            <person name="Blackburn G."/>
            <person name="Nisole A."/>
            <person name="Brunet B."/>
            <person name="Brandao M."/>
            <person name="Lumley L."/>
            <person name="Duan J."/>
            <person name="Quan G."/>
            <person name="Lucarotti C.J."/>
            <person name="Roe A.D."/>
            <person name="Sperling F.A.H."/>
            <person name="Levesque R.C."/>
            <person name="Cusson M."/>
        </authorList>
    </citation>
    <scope>NUCLEOTIDE SEQUENCE [LARGE SCALE GENOMIC DNA]</scope>
    <source>
        <strain evidence="1">Glfc:IPQL:Cfum</strain>
    </source>
</reference>
<dbReference type="EMBL" id="CM046131">
    <property type="protein sequence ID" value="KAI8429339.1"/>
    <property type="molecule type" value="Genomic_DNA"/>
</dbReference>
<evidence type="ECO:0000313" key="2">
    <source>
        <dbReference type="Proteomes" id="UP001064048"/>
    </source>
</evidence>
<proteinExistence type="predicted"/>